<accession>A0A1Y1L073</accession>
<dbReference type="InterPro" id="IPR006709">
    <property type="entry name" value="SSU_processome_Utp14"/>
</dbReference>
<name>A0A1Y1L073_PHOPY</name>
<evidence type="ECO:0000256" key="4">
    <source>
        <dbReference type="ARBA" id="ARBA00023242"/>
    </source>
</evidence>
<organism evidence="6">
    <name type="scientific">Photinus pyralis</name>
    <name type="common">Common eastern firefly</name>
    <name type="synonym">Lampyris pyralis</name>
    <dbReference type="NCBI Taxonomy" id="7054"/>
    <lineage>
        <taxon>Eukaryota</taxon>
        <taxon>Metazoa</taxon>
        <taxon>Ecdysozoa</taxon>
        <taxon>Arthropoda</taxon>
        <taxon>Hexapoda</taxon>
        <taxon>Insecta</taxon>
        <taxon>Pterygota</taxon>
        <taxon>Neoptera</taxon>
        <taxon>Endopterygota</taxon>
        <taxon>Coleoptera</taxon>
        <taxon>Polyphaga</taxon>
        <taxon>Elateriformia</taxon>
        <taxon>Elateroidea</taxon>
        <taxon>Lampyridae</taxon>
        <taxon>Lampyrinae</taxon>
        <taxon>Photinus</taxon>
    </lineage>
</organism>
<dbReference type="Pfam" id="PF04615">
    <property type="entry name" value="Utp14"/>
    <property type="match status" value="1"/>
</dbReference>
<dbReference type="PANTHER" id="PTHR14150">
    <property type="entry name" value="U3 SMALL NUCLEOLAR RNA-ASSOCIATED PROTEIN 14"/>
    <property type="match status" value="1"/>
</dbReference>
<evidence type="ECO:0000256" key="5">
    <source>
        <dbReference type="SAM" id="MobiDB-lite"/>
    </source>
</evidence>
<sequence length="742" mass="85047">MTAGKGQLVKNVLNLNKKVVYPKPSRTEPRREVSEFNLAPSEKGKSNVRVTDLTDALKKQSKQAGVRQRIRSFEKKVKPLPKPLEKVKADRIRRSTAFDKVKKHLNRWNAVVTSNRASNHLTFPLQDDLKLESGKNFTTFRIKSDLQKRLETFEEPGEVFNLESEPKYPLTMQEMLERRKEMKKMKIIESQKAAKARRQNKIKSKKYHRIQRREKIKGQIKEFEGLQQTNPDEALKKLDEIERVRAEERASLRHRNTGKWAKSKQIKAKYDSTNRQELAQQLMISRELTQKVQADDDRSESEDENVPKAPTVNNDNPWVNQIKTSEEVETFLKGYRKFWEEKNATKTEASAVVEADASAVVEAGASAVVEAEAMKSNADVAVEEEESNTVVETEVEIVNLAKEDVGASVPEETDQPSQKREVDPKKKVLKTRKRKNSHRTVCLATTQWEVGILSDTEDECEDIDALFDRYSDNFKRKLDVVKQSVKVSKKAKPKQKVKKMKSNSEDLSFKMEAKRPIIDEPLDENMEGVQQEKENALSFALRHDPRTDGAQSKKNIDPNDIICTKPTDLQTELPDLLNMDDNEEDDDQRGAIVEAFQDDDIVESFEREKRDEIEGEKPKDIDLSLPGWGSWGGPGVVQSKKKQRKNRRFIVKFPKEFKRRDDNKGNLIINEKADEKVKKHLVSDVPFPFKTVKDFEASIRAPVGSTFVPETAFRRMIKPAVTTKAGAVIRPMTEEILLKKKG</sequence>
<evidence type="ECO:0008006" key="7">
    <source>
        <dbReference type="Google" id="ProtNLM"/>
    </source>
</evidence>
<dbReference type="AlphaFoldDB" id="A0A1Y1L073"/>
<proteinExistence type="inferred from homology"/>
<dbReference type="PANTHER" id="PTHR14150:SF12">
    <property type="entry name" value="U3 SMALL NUCLEOLAR RNA-ASSOCIATED PROTEIN 14 HOMOLOG A"/>
    <property type="match status" value="1"/>
</dbReference>
<protein>
    <recommendedName>
        <fullName evidence="7">U3 small nucleolar RNA-associated protein 14 homolog A</fullName>
    </recommendedName>
</protein>
<feature type="region of interest" description="Disordered" evidence="5">
    <location>
        <begin position="402"/>
        <end position="431"/>
    </location>
</feature>
<feature type="region of interest" description="Disordered" evidence="5">
    <location>
        <begin position="291"/>
        <end position="318"/>
    </location>
</feature>
<keyword evidence="4" id="KW-0539">Nucleus</keyword>
<dbReference type="GO" id="GO:0006364">
    <property type="term" value="P:rRNA processing"/>
    <property type="evidence" value="ECO:0007669"/>
    <property type="project" value="InterPro"/>
</dbReference>
<comment type="similarity">
    <text evidence="2">Belongs to the UTP14 family.</text>
</comment>
<comment type="subcellular location">
    <subcellularLocation>
        <location evidence="1">Nucleus</location>
        <location evidence="1">Nucleolus</location>
    </subcellularLocation>
</comment>
<evidence type="ECO:0000256" key="3">
    <source>
        <dbReference type="ARBA" id="ARBA00022553"/>
    </source>
</evidence>
<feature type="compositionally biased region" description="Basic and acidic residues" evidence="5">
    <location>
        <begin position="417"/>
        <end position="426"/>
    </location>
</feature>
<dbReference type="EMBL" id="GEZM01068277">
    <property type="protein sequence ID" value="JAV67053.1"/>
    <property type="molecule type" value="Transcribed_RNA"/>
</dbReference>
<feature type="compositionally biased region" description="Basic and acidic residues" evidence="5">
    <location>
        <begin position="25"/>
        <end position="34"/>
    </location>
</feature>
<dbReference type="GO" id="GO:0032040">
    <property type="term" value="C:small-subunit processome"/>
    <property type="evidence" value="ECO:0007669"/>
    <property type="project" value="InterPro"/>
</dbReference>
<keyword evidence="3" id="KW-0597">Phosphoprotein</keyword>
<evidence type="ECO:0000313" key="6">
    <source>
        <dbReference type="EMBL" id="JAV67053.1"/>
    </source>
</evidence>
<feature type="region of interest" description="Disordered" evidence="5">
    <location>
        <begin position="254"/>
        <end position="273"/>
    </location>
</feature>
<reference evidence="6" key="1">
    <citation type="journal article" date="2016" name="Sci. Rep.">
        <title>Molecular characterization of firefly nuptial gifts: a multi-omics approach sheds light on postcopulatory sexual selection.</title>
        <authorList>
            <person name="Al-Wathiqui N."/>
            <person name="Fallon T.R."/>
            <person name="South A."/>
            <person name="Weng J.K."/>
            <person name="Lewis S.M."/>
        </authorList>
    </citation>
    <scope>NUCLEOTIDE SEQUENCE</scope>
</reference>
<evidence type="ECO:0000256" key="1">
    <source>
        <dbReference type="ARBA" id="ARBA00004604"/>
    </source>
</evidence>
<feature type="compositionally biased region" description="Basic residues" evidence="5">
    <location>
        <begin position="254"/>
        <end position="267"/>
    </location>
</feature>
<feature type="region of interest" description="Disordered" evidence="5">
    <location>
        <begin position="22"/>
        <end position="45"/>
    </location>
</feature>
<feature type="region of interest" description="Disordered" evidence="5">
    <location>
        <begin position="545"/>
        <end position="565"/>
    </location>
</feature>
<evidence type="ECO:0000256" key="2">
    <source>
        <dbReference type="ARBA" id="ARBA00007774"/>
    </source>
</evidence>